<evidence type="ECO:0000313" key="2">
    <source>
        <dbReference type="Proteomes" id="UP000319213"/>
    </source>
</evidence>
<reference evidence="1 2" key="1">
    <citation type="submission" date="2019-06" db="EMBL/GenBank/DDBJ databases">
        <title>Sequencing the genomes of 1000 actinobacteria strains.</title>
        <authorList>
            <person name="Klenk H.-P."/>
        </authorList>
    </citation>
    <scope>NUCLEOTIDE SEQUENCE [LARGE SCALE GENOMIC DNA]</scope>
    <source>
        <strain evidence="1 2">DSM 43186</strain>
    </source>
</reference>
<dbReference type="InterPro" id="IPR045660">
    <property type="entry name" value="DUF6390"/>
</dbReference>
<dbReference type="Proteomes" id="UP000319213">
    <property type="component" value="Unassembled WGS sequence"/>
</dbReference>
<sequence>MTAATGFAGERLFARYAYAPNDLGYCGPAQSRILLECGAGGGDPARVREVARAFTGAWPYLRILARLAGAADPLDPRVVDAYWIGGGLGDQVDGRAFGKELLAEIGAQAGHYWRHLTPELVEEAAPNHCFHVFGVYPWSRLLGAGAGDHPLRVLDGCRINWGTVLERPDAGRVKVRSRRLLWDGTRLSLSEPRDGEATLAVDGHAFVPDVRPGDRVALHWGLVSDRLTEEQAERLRRTTLAQLEATNRRLARAAATP</sequence>
<name>A0A543IY14_9ACTN</name>
<comment type="caution">
    <text evidence="1">The sequence shown here is derived from an EMBL/GenBank/DDBJ whole genome shotgun (WGS) entry which is preliminary data.</text>
</comment>
<gene>
    <name evidence="1" type="ORF">FHX40_2173</name>
</gene>
<dbReference type="Pfam" id="PF19927">
    <property type="entry name" value="DUF6390"/>
    <property type="match status" value="1"/>
</dbReference>
<organism evidence="1 2">
    <name type="scientific">Thermopolyspora flexuosa</name>
    <dbReference type="NCBI Taxonomy" id="103836"/>
    <lineage>
        <taxon>Bacteria</taxon>
        <taxon>Bacillati</taxon>
        <taxon>Actinomycetota</taxon>
        <taxon>Actinomycetes</taxon>
        <taxon>Streptosporangiales</taxon>
        <taxon>Streptosporangiaceae</taxon>
        <taxon>Thermopolyspora</taxon>
    </lineage>
</organism>
<proteinExistence type="predicted"/>
<dbReference type="EMBL" id="VFPQ01000001">
    <property type="protein sequence ID" value="TQM75465.1"/>
    <property type="molecule type" value="Genomic_DNA"/>
</dbReference>
<dbReference type="OrthoDB" id="2111648at2"/>
<accession>A0A543IY14</accession>
<dbReference type="AlphaFoldDB" id="A0A543IY14"/>
<evidence type="ECO:0000313" key="1">
    <source>
        <dbReference type="EMBL" id="TQM75465.1"/>
    </source>
</evidence>
<dbReference type="RefSeq" id="WP_142259476.1">
    <property type="nucleotide sequence ID" value="NZ_BMPV01000001.1"/>
</dbReference>
<protein>
    <submittedName>
        <fullName evidence="1">Uncharacterized protein</fullName>
    </submittedName>
</protein>
<keyword evidence="2" id="KW-1185">Reference proteome</keyword>